<evidence type="ECO:0000313" key="2">
    <source>
        <dbReference type="EMBL" id="MBB4984703.1"/>
    </source>
</evidence>
<feature type="compositionally biased region" description="Gly residues" evidence="1">
    <location>
        <begin position="36"/>
        <end position="51"/>
    </location>
</feature>
<gene>
    <name evidence="2" type="ORF">GGE06_005649</name>
</gene>
<proteinExistence type="predicted"/>
<accession>A0A7W7U4F1</accession>
<keyword evidence="3" id="KW-1185">Reference proteome</keyword>
<comment type="caution">
    <text evidence="2">The sequence shown here is derived from an EMBL/GenBank/DDBJ whole genome shotgun (WGS) entry which is preliminary data.</text>
</comment>
<feature type="compositionally biased region" description="Basic and acidic residues" evidence="1">
    <location>
        <begin position="26"/>
        <end position="35"/>
    </location>
</feature>
<feature type="region of interest" description="Disordered" evidence="1">
    <location>
        <begin position="1"/>
        <end position="51"/>
    </location>
</feature>
<dbReference type="EMBL" id="JACHJY010000008">
    <property type="protein sequence ID" value="MBB4984703.1"/>
    <property type="molecule type" value="Genomic_DNA"/>
</dbReference>
<dbReference type="AlphaFoldDB" id="A0A7W7U4F1"/>
<evidence type="ECO:0000313" key="3">
    <source>
        <dbReference type="Proteomes" id="UP000582643"/>
    </source>
</evidence>
<evidence type="ECO:0000256" key="1">
    <source>
        <dbReference type="SAM" id="MobiDB-lite"/>
    </source>
</evidence>
<dbReference type="Proteomes" id="UP000582643">
    <property type="component" value="Unassembled WGS sequence"/>
</dbReference>
<reference evidence="2 3" key="1">
    <citation type="submission" date="2020-08" db="EMBL/GenBank/DDBJ databases">
        <title>Genomic Encyclopedia of Type Strains, Phase III (KMG-III): the genomes of soil and plant-associated and newly described type strains.</title>
        <authorList>
            <person name="Whitman W."/>
        </authorList>
    </citation>
    <scope>NUCLEOTIDE SEQUENCE [LARGE SCALE GENOMIC DNA]</scope>
    <source>
        <strain evidence="2 3">SFB5A</strain>
    </source>
</reference>
<name>A0A7W7U4F1_9ACTN</name>
<sequence>MGDAEVEDAGAGRGEDDVLRFDVPMDDPRRMDGREGLGGAGGEGEQSGAGEGAVRCEVLVEGETWSVGGGQPWGVRVRIGREEGYETRSLDAGGELDLAAETGAELRVIGLSGMDDLDRDPEACGVQAGVNGAHAARAEAPDDAVRADPLGVTGAAGLYPPAGASIAHEASVSLLRWSAWD</sequence>
<organism evidence="2 3">
    <name type="scientific">Streptomyces nymphaeiformis</name>
    <dbReference type="NCBI Taxonomy" id="2663842"/>
    <lineage>
        <taxon>Bacteria</taxon>
        <taxon>Bacillati</taxon>
        <taxon>Actinomycetota</taxon>
        <taxon>Actinomycetes</taxon>
        <taxon>Kitasatosporales</taxon>
        <taxon>Streptomycetaceae</taxon>
        <taxon>Streptomyces</taxon>
    </lineage>
</organism>
<protein>
    <submittedName>
        <fullName evidence="2">Uncharacterized protein</fullName>
    </submittedName>
</protein>